<dbReference type="EMBL" id="CAUYUJ010015945">
    <property type="protein sequence ID" value="CAK0860009.1"/>
    <property type="molecule type" value="Genomic_DNA"/>
</dbReference>
<feature type="region of interest" description="Disordered" evidence="1">
    <location>
        <begin position="1"/>
        <end position="25"/>
    </location>
</feature>
<evidence type="ECO:0000313" key="2">
    <source>
        <dbReference type="EMBL" id="CAK0860009.1"/>
    </source>
</evidence>
<reference evidence="2" key="1">
    <citation type="submission" date="2023-10" db="EMBL/GenBank/DDBJ databases">
        <authorList>
            <person name="Chen Y."/>
            <person name="Shah S."/>
            <person name="Dougan E. K."/>
            <person name="Thang M."/>
            <person name="Chan C."/>
        </authorList>
    </citation>
    <scope>NUCLEOTIDE SEQUENCE [LARGE SCALE GENOMIC DNA]</scope>
</reference>
<proteinExistence type="predicted"/>
<organism evidence="2 3">
    <name type="scientific">Prorocentrum cordatum</name>
    <dbReference type="NCBI Taxonomy" id="2364126"/>
    <lineage>
        <taxon>Eukaryota</taxon>
        <taxon>Sar</taxon>
        <taxon>Alveolata</taxon>
        <taxon>Dinophyceae</taxon>
        <taxon>Prorocentrales</taxon>
        <taxon>Prorocentraceae</taxon>
        <taxon>Prorocentrum</taxon>
    </lineage>
</organism>
<evidence type="ECO:0000313" key="3">
    <source>
        <dbReference type="Proteomes" id="UP001189429"/>
    </source>
</evidence>
<sequence>MAARAEGPGVVRGDAAPGPSRSGGRVVGAPRDFLMPVQALAASLKASGTPEVLLLLHTDQVSPGVLGRLAAVDIVKLRRVDAIPLLILQTFPAGRILVSPSCASGSRRTSTGLCTSTPIVSSWRVSTSFLSGRAHPFAQTCFLQIDSTQA</sequence>
<accession>A0ABN9UJN4</accession>
<name>A0ABN9UJN4_9DINO</name>
<dbReference type="Proteomes" id="UP001189429">
    <property type="component" value="Unassembled WGS sequence"/>
</dbReference>
<protein>
    <submittedName>
        <fullName evidence="2">Uncharacterized protein</fullName>
    </submittedName>
</protein>
<keyword evidence="3" id="KW-1185">Reference proteome</keyword>
<evidence type="ECO:0000256" key="1">
    <source>
        <dbReference type="SAM" id="MobiDB-lite"/>
    </source>
</evidence>
<gene>
    <name evidence="2" type="ORF">PCOR1329_LOCUS49135</name>
</gene>
<comment type="caution">
    <text evidence="2">The sequence shown here is derived from an EMBL/GenBank/DDBJ whole genome shotgun (WGS) entry which is preliminary data.</text>
</comment>